<dbReference type="STRING" id="1219043.SCH01S_48_01560"/>
<accession>A0A0E9MSF6</accession>
<sequence length="346" mass="38468">MAEIEIKTGDILKQDAEAIVNTVNCVGVMGRGIALQFKNAYPANFKAYKAACDLEQVQPGRMFVFETGKFTPRFIINFPTKRHWKGKSRIEDIEAGLAALAREIKDRGIKSVAIPPLGAGLGGLEWSDVLPRIKTALQNLPGVRIIIFEPKGAPDTIRASSVPQMTPGRAALVTLMHRYLQGLMDPFVTLIEVQKLMYFMQEAGQPLRLNYIKHHYGPYATNLSHVLHRVEGHFVAGYQDGGDQPTKELTIIPGVVEDAEAQLANEPATQNHFNRVAKLVDGYETPYGLELLATVHWVATREGARTAEEAAARVYKWNDRKKAFTPRQITIAFNALKENGWLQTGH</sequence>
<dbReference type="PROSITE" id="PS51154">
    <property type="entry name" value="MACRO"/>
    <property type="match status" value="1"/>
</dbReference>
<comment type="catalytic activity">
    <reaction evidence="1">
        <text>an N-(ADP-alpha-D-ribosyl)-thymidine in DNA + H2O = a thymidine in DNA + ADP-D-ribose</text>
        <dbReference type="Rhea" id="RHEA:71655"/>
        <dbReference type="Rhea" id="RHEA-COMP:13556"/>
        <dbReference type="Rhea" id="RHEA-COMP:18051"/>
        <dbReference type="ChEBI" id="CHEBI:15377"/>
        <dbReference type="ChEBI" id="CHEBI:57967"/>
        <dbReference type="ChEBI" id="CHEBI:137386"/>
        <dbReference type="ChEBI" id="CHEBI:191199"/>
    </reaction>
    <physiologicalReaction direction="left-to-right" evidence="1">
        <dbReference type="Rhea" id="RHEA:71656"/>
    </physiologicalReaction>
</comment>
<protein>
    <recommendedName>
        <fullName evidence="2">Macro domain-containing protein</fullName>
    </recommendedName>
</protein>
<evidence type="ECO:0000259" key="2">
    <source>
        <dbReference type="PROSITE" id="PS51154"/>
    </source>
</evidence>
<dbReference type="CDD" id="cd02901">
    <property type="entry name" value="Macro_Poa1p-like"/>
    <property type="match status" value="1"/>
</dbReference>
<organism evidence="3 4">
    <name type="scientific">Sphingomonas changbaiensis NBRC 104936</name>
    <dbReference type="NCBI Taxonomy" id="1219043"/>
    <lineage>
        <taxon>Bacteria</taxon>
        <taxon>Pseudomonadati</taxon>
        <taxon>Pseudomonadota</taxon>
        <taxon>Alphaproteobacteria</taxon>
        <taxon>Sphingomonadales</taxon>
        <taxon>Sphingomonadaceae</taxon>
        <taxon>Sphingomonas</taxon>
    </lineage>
</organism>
<dbReference type="Proteomes" id="UP000033202">
    <property type="component" value="Unassembled WGS sequence"/>
</dbReference>
<comment type="caution">
    <text evidence="3">The sequence shown here is derived from an EMBL/GenBank/DDBJ whole genome shotgun (WGS) entry which is preliminary data.</text>
</comment>
<name>A0A0E9MSF6_9SPHN</name>
<dbReference type="RefSeq" id="WP_046349267.1">
    <property type="nucleotide sequence ID" value="NZ_BBWU01000048.1"/>
</dbReference>
<evidence type="ECO:0000256" key="1">
    <source>
        <dbReference type="ARBA" id="ARBA00035885"/>
    </source>
</evidence>
<dbReference type="InterPro" id="IPR050892">
    <property type="entry name" value="ADP-ribose_metab_enzymes"/>
</dbReference>
<dbReference type="PANTHER" id="PTHR12521:SF0">
    <property type="entry name" value="ADP-RIBOSE GLYCOHYDROLASE OARD1"/>
    <property type="match status" value="1"/>
</dbReference>
<dbReference type="Gene3D" id="3.40.220.10">
    <property type="entry name" value="Leucine Aminopeptidase, subunit E, domain 1"/>
    <property type="match status" value="1"/>
</dbReference>
<dbReference type="InterPro" id="IPR043472">
    <property type="entry name" value="Macro_dom-like"/>
</dbReference>
<dbReference type="InterPro" id="IPR002589">
    <property type="entry name" value="Macro_dom"/>
</dbReference>
<keyword evidence="4" id="KW-1185">Reference proteome</keyword>
<dbReference type="EMBL" id="BBWU01000048">
    <property type="protein sequence ID" value="GAO40494.1"/>
    <property type="molecule type" value="Genomic_DNA"/>
</dbReference>
<reference evidence="3 4" key="1">
    <citation type="submission" date="2015-04" db="EMBL/GenBank/DDBJ databases">
        <title>Whole genome shotgun sequence of Sphingomonas changbaiensis NBRC 104936.</title>
        <authorList>
            <person name="Katano-Makiyama Y."/>
            <person name="Hosoyama A."/>
            <person name="Hashimoto M."/>
            <person name="Noguchi M."/>
            <person name="Tsuchikane K."/>
            <person name="Ohji S."/>
            <person name="Yamazoe A."/>
            <person name="Ichikawa N."/>
            <person name="Kimura A."/>
            <person name="Fujita N."/>
        </authorList>
    </citation>
    <scope>NUCLEOTIDE SEQUENCE [LARGE SCALE GENOMIC DNA]</scope>
    <source>
        <strain evidence="3 4">NBRC 104936</strain>
    </source>
</reference>
<dbReference type="Pfam" id="PF01661">
    <property type="entry name" value="Macro"/>
    <property type="match status" value="1"/>
</dbReference>
<dbReference type="OrthoDB" id="9780211at2"/>
<evidence type="ECO:0000313" key="4">
    <source>
        <dbReference type="Proteomes" id="UP000033202"/>
    </source>
</evidence>
<evidence type="ECO:0000313" key="3">
    <source>
        <dbReference type="EMBL" id="GAO40494.1"/>
    </source>
</evidence>
<dbReference type="SUPFAM" id="SSF52949">
    <property type="entry name" value="Macro domain-like"/>
    <property type="match status" value="1"/>
</dbReference>
<dbReference type="GO" id="GO:0140291">
    <property type="term" value="P:peptidyl-glutamate ADP-deribosylation"/>
    <property type="evidence" value="ECO:0007669"/>
    <property type="project" value="TreeGrafter"/>
</dbReference>
<feature type="domain" description="Macro" evidence="2">
    <location>
        <begin position="1"/>
        <end position="166"/>
    </location>
</feature>
<dbReference type="AlphaFoldDB" id="A0A0E9MSF6"/>
<gene>
    <name evidence="3" type="ORF">SCH01S_48_01560</name>
</gene>
<dbReference type="SMART" id="SM00506">
    <property type="entry name" value="A1pp"/>
    <property type="match status" value="1"/>
</dbReference>
<dbReference type="PANTHER" id="PTHR12521">
    <property type="entry name" value="PROTEIN C6ORF130"/>
    <property type="match status" value="1"/>
</dbReference>
<proteinExistence type="predicted"/>